<accession>A0ABP9HFS6</accession>
<dbReference type="InterPro" id="IPR042070">
    <property type="entry name" value="PucR_C-HTH_sf"/>
</dbReference>
<feature type="region of interest" description="Disordered" evidence="1">
    <location>
        <begin position="1"/>
        <end position="45"/>
    </location>
</feature>
<keyword evidence="4" id="KW-1185">Reference proteome</keyword>
<dbReference type="PANTHER" id="PTHR33744:SF1">
    <property type="entry name" value="DNA-BINDING TRANSCRIPTIONAL ACTIVATOR ADER"/>
    <property type="match status" value="1"/>
</dbReference>
<reference evidence="4" key="1">
    <citation type="journal article" date="2019" name="Int. J. Syst. Evol. Microbiol.">
        <title>The Global Catalogue of Microorganisms (GCM) 10K type strain sequencing project: providing services to taxonomists for standard genome sequencing and annotation.</title>
        <authorList>
            <consortium name="The Broad Institute Genomics Platform"/>
            <consortium name="The Broad Institute Genome Sequencing Center for Infectious Disease"/>
            <person name="Wu L."/>
            <person name="Ma J."/>
        </authorList>
    </citation>
    <scope>NUCLEOTIDE SEQUENCE [LARGE SCALE GENOMIC DNA]</scope>
    <source>
        <strain evidence="4">JCM 17986</strain>
    </source>
</reference>
<dbReference type="InterPro" id="IPR051448">
    <property type="entry name" value="CdaR-like_regulators"/>
</dbReference>
<proteinExistence type="predicted"/>
<feature type="region of interest" description="Disordered" evidence="1">
    <location>
        <begin position="344"/>
        <end position="373"/>
    </location>
</feature>
<comment type="caution">
    <text evidence="3">The sequence shown here is derived from an EMBL/GenBank/DDBJ whole genome shotgun (WGS) entry which is preliminary data.</text>
</comment>
<sequence>MIPGKTGSDNGGSGAARPDRIASPPRPEGDGMRVAPEPTRTPVAASSELRAAIRRDVPGDAREYARWASRKLAEAVRIIDDTERRQRRAVWDLLCGGQAVAARTMAEAMGAPLPSAARVAVVACGDADPDAIADLLDRGDPPAWVVRSPGDAASLVALLPAVGSSVAGIRPGAPSPGGADPALPGVVRELTRRHPRTRIGVSPVVDMTRAAVGYAQARHALSAAGLAPEGYARFCAWLDPELLMARQAAVWADGVLSPLARHEARRRSDPDGADLLDTLDVWLATRRGAGERLGIHRNTLSGRLRLVERLAGRDLARVDDRAELSLALRVHALVRHGASDAFGAVDPAGRDRPLGSAGGRNDASRTAVPGDEPHRLPLGLPALQEWAHAGLRPLAGGIGGPDARTLRVWLDHDARLAAAASALSLSVPGARKRLVRIGGVLGLDLLHAANAEADLWLAFRVADRRLSTVLADEENRRAS</sequence>
<evidence type="ECO:0000313" key="3">
    <source>
        <dbReference type="EMBL" id="GAA4969737.1"/>
    </source>
</evidence>
<dbReference type="EMBL" id="BAABHS010000013">
    <property type="protein sequence ID" value="GAA4969737.1"/>
    <property type="molecule type" value="Genomic_DNA"/>
</dbReference>
<name>A0ABP9HFS6_9ACTN</name>
<organism evidence="3 4">
    <name type="scientific">Yinghuangia aomiensis</name>
    <dbReference type="NCBI Taxonomy" id="676205"/>
    <lineage>
        <taxon>Bacteria</taxon>
        <taxon>Bacillati</taxon>
        <taxon>Actinomycetota</taxon>
        <taxon>Actinomycetes</taxon>
        <taxon>Kitasatosporales</taxon>
        <taxon>Streptomycetaceae</taxon>
        <taxon>Yinghuangia</taxon>
    </lineage>
</organism>
<evidence type="ECO:0000256" key="1">
    <source>
        <dbReference type="SAM" id="MobiDB-lite"/>
    </source>
</evidence>
<dbReference type="Proteomes" id="UP001500466">
    <property type="component" value="Unassembled WGS sequence"/>
</dbReference>
<dbReference type="Gene3D" id="1.10.10.2840">
    <property type="entry name" value="PucR C-terminal helix-turn-helix domain"/>
    <property type="match status" value="2"/>
</dbReference>
<protein>
    <recommendedName>
        <fullName evidence="2">PucR C-terminal helix-turn-helix domain-containing protein</fullName>
    </recommendedName>
</protein>
<evidence type="ECO:0000313" key="4">
    <source>
        <dbReference type="Proteomes" id="UP001500466"/>
    </source>
</evidence>
<dbReference type="Pfam" id="PF13556">
    <property type="entry name" value="HTH_30"/>
    <property type="match status" value="2"/>
</dbReference>
<gene>
    <name evidence="3" type="ORF">GCM10023205_38860</name>
</gene>
<dbReference type="InterPro" id="IPR025736">
    <property type="entry name" value="PucR_C-HTH_dom"/>
</dbReference>
<feature type="domain" description="PucR C-terminal helix-turn-helix" evidence="2">
    <location>
        <begin position="404"/>
        <end position="461"/>
    </location>
</feature>
<evidence type="ECO:0000259" key="2">
    <source>
        <dbReference type="Pfam" id="PF13556"/>
    </source>
</evidence>
<feature type="domain" description="PucR C-terminal helix-turn-helix" evidence="2">
    <location>
        <begin position="275"/>
        <end position="330"/>
    </location>
</feature>
<dbReference type="PANTHER" id="PTHR33744">
    <property type="entry name" value="CARBOHYDRATE DIACID REGULATOR"/>
    <property type="match status" value="1"/>
</dbReference>